<evidence type="ECO:0000313" key="1">
    <source>
        <dbReference type="EMBL" id="KAK4467192.1"/>
    </source>
</evidence>
<dbReference type="EMBL" id="MU864928">
    <property type="protein sequence ID" value="KAK4467192.1"/>
    <property type="molecule type" value="Genomic_DNA"/>
</dbReference>
<organism evidence="1 2">
    <name type="scientific">Cladorrhinum samala</name>
    <dbReference type="NCBI Taxonomy" id="585594"/>
    <lineage>
        <taxon>Eukaryota</taxon>
        <taxon>Fungi</taxon>
        <taxon>Dikarya</taxon>
        <taxon>Ascomycota</taxon>
        <taxon>Pezizomycotina</taxon>
        <taxon>Sordariomycetes</taxon>
        <taxon>Sordariomycetidae</taxon>
        <taxon>Sordariales</taxon>
        <taxon>Podosporaceae</taxon>
        <taxon>Cladorrhinum</taxon>
    </lineage>
</organism>
<evidence type="ECO:0000313" key="2">
    <source>
        <dbReference type="Proteomes" id="UP001321749"/>
    </source>
</evidence>
<dbReference type="AlphaFoldDB" id="A0AAV9I241"/>
<gene>
    <name evidence="1" type="ORF">QBC42DRAFT_2494</name>
</gene>
<name>A0AAV9I241_9PEZI</name>
<keyword evidence="2" id="KW-1185">Reference proteome</keyword>
<sequence>MDTVNFLCFIWEGLSFFTLSLLTYPGSGTSCFTLDFVLFFYVWGPISFTNKWFSLLRLISLWTCLGGRWTFSVTIYSLQTGFCIM</sequence>
<protein>
    <submittedName>
        <fullName evidence="1">Uncharacterized protein</fullName>
    </submittedName>
</protein>
<reference evidence="1" key="2">
    <citation type="submission" date="2023-06" db="EMBL/GenBank/DDBJ databases">
        <authorList>
            <consortium name="Lawrence Berkeley National Laboratory"/>
            <person name="Mondo S.J."/>
            <person name="Hensen N."/>
            <person name="Bonometti L."/>
            <person name="Westerberg I."/>
            <person name="Brannstrom I.O."/>
            <person name="Guillou S."/>
            <person name="Cros-Aarteil S."/>
            <person name="Calhoun S."/>
            <person name="Haridas S."/>
            <person name="Kuo A."/>
            <person name="Pangilinan J."/>
            <person name="Riley R."/>
            <person name="Labutti K."/>
            <person name="Andreopoulos B."/>
            <person name="Lipzen A."/>
            <person name="Chen C."/>
            <person name="Yanf M."/>
            <person name="Daum C."/>
            <person name="Ng V."/>
            <person name="Clum A."/>
            <person name="Steindorff A."/>
            <person name="Ohm R."/>
            <person name="Martin F."/>
            <person name="Silar P."/>
            <person name="Natvig D."/>
            <person name="Lalanne C."/>
            <person name="Gautier V."/>
            <person name="Ament-Velasquez S.L."/>
            <person name="Kruys A."/>
            <person name="Hutchinson M.I."/>
            <person name="Powell A.J."/>
            <person name="Barry K."/>
            <person name="Miller A.N."/>
            <person name="Grigoriev I.V."/>
            <person name="Debuchy R."/>
            <person name="Gladieux P."/>
            <person name="Thoren M.H."/>
            <person name="Johannesson H."/>
        </authorList>
    </citation>
    <scope>NUCLEOTIDE SEQUENCE</scope>
    <source>
        <strain evidence="1">PSN324</strain>
    </source>
</reference>
<reference evidence="1" key="1">
    <citation type="journal article" date="2023" name="Mol. Phylogenet. Evol.">
        <title>Genome-scale phylogeny and comparative genomics of the fungal order Sordariales.</title>
        <authorList>
            <person name="Hensen N."/>
            <person name="Bonometti L."/>
            <person name="Westerberg I."/>
            <person name="Brannstrom I.O."/>
            <person name="Guillou S."/>
            <person name="Cros-Aarteil S."/>
            <person name="Calhoun S."/>
            <person name="Haridas S."/>
            <person name="Kuo A."/>
            <person name="Mondo S."/>
            <person name="Pangilinan J."/>
            <person name="Riley R."/>
            <person name="LaButti K."/>
            <person name="Andreopoulos B."/>
            <person name="Lipzen A."/>
            <person name="Chen C."/>
            <person name="Yan M."/>
            <person name="Daum C."/>
            <person name="Ng V."/>
            <person name="Clum A."/>
            <person name="Steindorff A."/>
            <person name="Ohm R.A."/>
            <person name="Martin F."/>
            <person name="Silar P."/>
            <person name="Natvig D.O."/>
            <person name="Lalanne C."/>
            <person name="Gautier V."/>
            <person name="Ament-Velasquez S.L."/>
            <person name="Kruys A."/>
            <person name="Hutchinson M.I."/>
            <person name="Powell A.J."/>
            <person name="Barry K."/>
            <person name="Miller A.N."/>
            <person name="Grigoriev I.V."/>
            <person name="Debuchy R."/>
            <person name="Gladieux P."/>
            <person name="Hiltunen Thoren M."/>
            <person name="Johannesson H."/>
        </authorList>
    </citation>
    <scope>NUCLEOTIDE SEQUENCE</scope>
    <source>
        <strain evidence="1">PSN324</strain>
    </source>
</reference>
<comment type="caution">
    <text evidence="1">The sequence shown here is derived from an EMBL/GenBank/DDBJ whole genome shotgun (WGS) entry which is preliminary data.</text>
</comment>
<accession>A0AAV9I241</accession>
<proteinExistence type="predicted"/>
<dbReference type="Proteomes" id="UP001321749">
    <property type="component" value="Unassembled WGS sequence"/>
</dbReference>